<dbReference type="InterPro" id="IPR036390">
    <property type="entry name" value="WH_DNA-bd_sf"/>
</dbReference>
<dbReference type="SUPFAM" id="SSF46785">
    <property type="entry name" value="Winged helix' DNA-binding domain"/>
    <property type="match status" value="1"/>
</dbReference>
<dbReference type="PROSITE" id="PS50995">
    <property type="entry name" value="HTH_MARR_2"/>
    <property type="match status" value="1"/>
</dbReference>
<evidence type="ECO:0000256" key="3">
    <source>
        <dbReference type="ARBA" id="ARBA00023163"/>
    </source>
</evidence>
<dbReference type="PANTHER" id="PTHR42756:SF1">
    <property type="entry name" value="TRANSCRIPTIONAL REPRESSOR OF EMRAB OPERON"/>
    <property type="match status" value="1"/>
</dbReference>
<dbReference type="InterPro" id="IPR036388">
    <property type="entry name" value="WH-like_DNA-bd_sf"/>
</dbReference>
<comment type="caution">
    <text evidence="5">The sequence shown here is derived from an EMBL/GenBank/DDBJ whole genome shotgun (WGS) entry which is preliminary data.</text>
</comment>
<feature type="domain" description="HTH marR-type" evidence="4">
    <location>
        <begin position="6"/>
        <end position="138"/>
    </location>
</feature>
<sequence>MEENLSLKSFVVLMKASKMVQERTKKDISNYNMHMSEFMVLEALYSKGKQTVRQISDAVLINSGSITYVMDKLERKKLLERIDCKEDRRVVYIQITEEGKRIMDDIFPKHQLVIEEIFSCISKQEKEVFIDLLKRVGKINARLY</sequence>
<dbReference type="Proteomes" id="UP000317316">
    <property type="component" value="Unassembled WGS sequence"/>
</dbReference>
<dbReference type="EMBL" id="VDGH01000003">
    <property type="protein sequence ID" value="TQR15096.1"/>
    <property type="molecule type" value="Genomic_DNA"/>
</dbReference>
<dbReference type="RefSeq" id="WP_142538076.1">
    <property type="nucleotide sequence ID" value="NZ_BMIE01000001.1"/>
</dbReference>
<reference evidence="5 6" key="1">
    <citation type="submission" date="2019-05" db="EMBL/GenBank/DDBJ databases">
        <title>Psychrobacillus vulpis sp. nov., a new species isolated from feces of a red fox that inhabits in The Tablas de Daimiel Natural Park, Albacete, Spain.</title>
        <authorList>
            <person name="Rodriguez M."/>
            <person name="Reina J.C."/>
            <person name="Bejar V."/>
            <person name="Llamas I."/>
        </authorList>
    </citation>
    <scope>NUCLEOTIDE SEQUENCE [LARGE SCALE GENOMIC DNA]</scope>
    <source>
        <strain evidence="5 6">NEAU-3TGS17</strain>
    </source>
</reference>
<accession>A0A544TCG2</accession>
<dbReference type="Gene3D" id="1.10.10.10">
    <property type="entry name" value="Winged helix-like DNA-binding domain superfamily/Winged helix DNA-binding domain"/>
    <property type="match status" value="1"/>
</dbReference>
<evidence type="ECO:0000313" key="5">
    <source>
        <dbReference type="EMBL" id="TQR15096.1"/>
    </source>
</evidence>
<evidence type="ECO:0000256" key="2">
    <source>
        <dbReference type="ARBA" id="ARBA00023125"/>
    </source>
</evidence>
<organism evidence="5 6">
    <name type="scientific">Psychrobacillus lasiicapitis</name>
    <dbReference type="NCBI Taxonomy" id="1636719"/>
    <lineage>
        <taxon>Bacteria</taxon>
        <taxon>Bacillati</taxon>
        <taxon>Bacillota</taxon>
        <taxon>Bacilli</taxon>
        <taxon>Bacillales</taxon>
        <taxon>Bacillaceae</taxon>
        <taxon>Psychrobacillus</taxon>
    </lineage>
</organism>
<dbReference type="OrthoDB" id="9799747at2"/>
<dbReference type="Pfam" id="PF01047">
    <property type="entry name" value="MarR"/>
    <property type="match status" value="1"/>
</dbReference>
<dbReference type="PRINTS" id="PR00598">
    <property type="entry name" value="HTHMARR"/>
</dbReference>
<evidence type="ECO:0000313" key="6">
    <source>
        <dbReference type="Proteomes" id="UP000317316"/>
    </source>
</evidence>
<name>A0A544TCG2_9BACI</name>
<keyword evidence="1" id="KW-0805">Transcription regulation</keyword>
<dbReference type="SMART" id="SM00347">
    <property type="entry name" value="HTH_MARR"/>
    <property type="match status" value="1"/>
</dbReference>
<evidence type="ECO:0000259" key="4">
    <source>
        <dbReference type="PROSITE" id="PS50995"/>
    </source>
</evidence>
<keyword evidence="2" id="KW-0238">DNA-binding</keyword>
<keyword evidence="6" id="KW-1185">Reference proteome</keyword>
<gene>
    <name evidence="5" type="ORF">FG382_06410</name>
</gene>
<dbReference type="PANTHER" id="PTHR42756">
    <property type="entry name" value="TRANSCRIPTIONAL REGULATOR, MARR"/>
    <property type="match status" value="1"/>
</dbReference>
<dbReference type="AlphaFoldDB" id="A0A544TCG2"/>
<dbReference type="InterPro" id="IPR000835">
    <property type="entry name" value="HTH_MarR-typ"/>
</dbReference>
<dbReference type="GO" id="GO:0003677">
    <property type="term" value="F:DNA binding"/>
    <property type="evidence" value="ECO:0007669"/>
    <property type="project" value="UniProtKB-KW"/>
</dbReference>
<keyword evidence="3" id="KW-0804">Transcription</keyword>
<proteinExistence type="predicted"/>
<protein>
    <submittedName>
        <fullName evidence="5">MarR family transcriptional regulator</fullName>
    </submittedName>
</protein>
<evidence type="ECO:0000256" key="1">
    <source>
        <dbReference type="ARBA" id="ARBA00023015"/>
    </source>
</evidence>
<dbReference type="GO" id="GO:0003700">
    <property type="term" value="F:DNA-binding transcription factor activity"/>
    <property type="evidence" value="ECO:0007669"/>
    <property type="project" value="InterPro"/>
</dbReference>